<dbReference type="GO" id="GO:0005886">
    <property type="term" value="C:plasma membrane"/>
    <property type="evidence" value="ECO:0007669"/>
    <property type="project" value="UniProtKB-SubCell"/>
</dbReference>
<sequence>MIPEDSPLRVHGTDASQALSRDNPKDGLGFLGAGIVVALLVHLTLLWTLTAHSKRHQVRDVAVEMVFTPPAKPALQPPPSEIPLEAPSEMTTAPQPLPAEPEELSLPVPEHLPVARPPVSASSSPHRPAALPGATGAAPQDSAARGRPGAGTAPASQPRTASSMPAAPASQAPGCRAMTPAYPASARVMRETGAAVVLLTVAPGGAVTAVRLEQSSGYDDLDDVAVAAAHEARCTNATGAASQLRLPVHFRLGAGTAGSP</sequence>
<evidence type="ECO:0000259" key="12">
    <source>
        <dbReference type="PROSITE" id="PS52015"/>
    </source>
</evidence>
<dbReference type="PANTHER" id="PTHR33446">
    <property type="entry name" value="PROTEIN TONB-RELATED"/>
    <property type="match status" value="1"/>
</dbReference>
<dbReference type="NCBIfam" id="TIGR01352">
    <property type="entry name" value="tonB_Cterm"/>
    <property type="match status" value="1"/>
</dbReference>
<evidence type="ECO:0000256" key="8">
    <source>
        <dbReference type="ARBA" id="ARBA00022989"/>
    </source>
</evidence>
<proteinExistence type="inferred from homology"/>
<evidence type="ECO:0000256" key="3">
    <source>
        <dbReference type="ARBA" id="ARBA00022448"/>
    </source>
</evidence>
<keyword evidence="4" id="KW-1003">Cell membrane</keyword>
<evidence type="ECO:0000256" key="6">
    <source>
        <dbReference type="ARBA" id="ARBA00022692"/>
    </source>
</evidence>
<dbReference type="Gene3D" id="3.30.1150.10">
    <property type="match status" value="1"/>
</dbReference>
<feature type="compositionally biased region" description="Low complexity" evidence="10">
    <location>
        <begin position="104"/>
        <end position="173"/>
    </location>
</feature>
<dbReference type="GO" id="GO:0055085">
    <property type="term" value="P:transmembrane transport"/>
    <property type="evidence" value="ECO:0007669"/>
    <property type="project" value="InterPro"/>
</dbReference>
<reference evidence="13" key="1">
    <citation type="submission" date="2023-03" db="EMBL/GenBank/DDBJ databases">
        <authorList>
            <person name="Cleenwerck I."/>
        </authorList>
    </citation>
    <scope>NUCLEOTIDE SEQUENCE</scope>
    <source>
        <strain evidence="13">LMG 32879</strain>
    </source>
</reference>
<dbReference type="GO" id="GO:0015031">
    <property type="term" value="P:protein transport"/>
    <property type="evidence" value="ECO:0007669"/>
    <property type="project" value="UniProtKB-KW"/>
</dbReference>
<feature type="region of interest" description="Disordered" evidence="10">
    <location>
        <begin position="70"/>
        <end position="175"/>
    </location>
</feature>
<dbReference type="RefSeq" id="WP_289842198.1">
    <property type="nucleotide sequence ID" value="NZ_CATKSH010000010.1"/>
</dbReference>
<name>A0AA35VCW3_9PROT</name>
<accession>A0AA35VCW3</accession>
<evidence type="ECO:0000256" key="7">
    <source>
        <dbReference type="ARBA" id="ARBA00022927"/>
    </source>
</evidence>
<evidence type="ECO:0000256" key="10">
    <source>
        <dbReference type="SAM" id="MobiDB-lite"/>
    </source>
</evidence>
<dbReference type="InterPro" id="IPR037682">
    <property type="entry name" value="TonB_C"/>
</dbReference>
<feature type="compositionally biased region" description="Pro residues" evidence="10">
    <location>
        <begin position="70"/>
        <end position="81"/>
    </location>
</feature>
<evidence type="ECO:0000256" key="11">
    <source>
        <dbReference type="SAM" id="Phobius"/>
    </source>
</evidence>
<keyword evidence="14" id="KW-1185">Reference proteome</keyword>
<protein>
    <submittedName>
        <fullName evidence="13">TonB family protein</fullName>
    </submittedName>
</protein>
<dbReference type="InterPro" id="IPR006260">
    <property type="entry name" value="TonB/TolA_C"/>
</dbReference>
<dbReference type="EMBL" id="CATKSH010000010">
    <property type="protein sequence ID" value="CAI9121005.1"/>
    <property type="molecule type" value="Genomic_DNA"/>
</dbReference>
<evidence type="ECO:0000313" key="14">
    <source>
        <dbReference type="Proteomes" id="UP001176960"/>
    </source>
</evidence>
<organism evidence="13 14">
    <name type="scientific">Brytella acorum</name>
    <dbReference type="NCBI Taxonomy" id="2959299"/>
    <lineage>
        <taxon>Bacteria</taxon>
        <taxon>Pseudomonadati</taxon>
        <taxon>Pseudomonadota</taxon>
        <taxon>Alphaproteobacteria</taxon>
        <taxon>Acetobacterales</taxon>
        <taxon>Acetobacteraceae</taxon>
        <taxon>Brytella</taxon>
    </lineage>
</organism>
<evidence type="ECO:0000256" key="2">
    <source>
        <dbReference type="ARBA" id="ARBA00006555"/>
    </source>
</evidence>
<comment type="subcellular location">
    <subcellularLocation>
        <location evidence="1">Cell inner membrane</location>
        <topology evidence="1">Single-pass membrane protein</topology>
        <orientation evidence="1">Periplasmic side</orientation>
    </subcellularLocation>
</comment>
<keyword evidence="3" id="KW-0813">Transport</keyword>
<evidence type="ECO:0000313" key="13">
    <source>
        <dbReference type="EMBL" id="CAI9121005.1"/>
    </source>
</evidence>
<comment type="similarity">
    <text evidence="2">Belongs to the TonB family.</text>
</comment>
<dbReference type="InterPro" id="IPR051045">
    <property type="entry name" value="TonB-dependent_transducer"/>
</dbReference>
<dbReference type="SUPFAM" id="SSF74653">
    <property type="entry name" value="TolA/TonB C-terminal domain"/>
    <property type="match status" value="1"/>
</dbReference>
<keyword evidence="8 11" id="KW-1133">Transmembrane helix</keyword>
<dbReference type="Pfam" id="PF03544">
    <property type="entry name" value="TonB_C"/>
    <property type="match status" value="1"/>
</dbReference>
<feature type="region of interest" description="Disordered" evidence="10">
    <location>
        <begin position="1"/>
        <end position="23"/>
    </location>
</feature>
<evidence type="ECO:0000256" key="4">
    <source>
        <dbReference type="ARBA" id="ARBA00022475"/>
    </source>
</evidence>
<keyword evidence="5" id="KW-0997">Cell inner membrane</keyword>
<dbReference type="AlphaFoldDB" id="A0AA35VCW3"/>
<comment type="caution">
    <text evidence="13">The sequence shown here is derived from an EMBL/GenBank/DDBJ whole genome shotgun (WGS) entry which is preliminary data.</text>
</comment>
<gene>
    <name evidence="13" type="ORF">LMG32879_001849</name>
</gene>
<dbReference type="Proteomes" id="UP001176960">
    <property type="component" value="Unassembled WGS sequence"/>
</dbReference>
<evidence type="ECO:0000256" key="5">
    <source>
        <dbReference type="ARBA" id="ARBA00022519"/>
    </source>
</evidence>
<feature type="domain" description="TonB C-terminal" evidence="12">
    <location>
        <begin position="167"/>
        <end position="259"/>
    </location>
</feature>
<keyword evidence="9 11" id="KW-0472">Membrane</keyword>
<evidence type="ECO:0000256" key="1">
    <source>
        <dbReference type="ARBA" id="ARBA00004383"/>
    </source>
</evidence>
<feature type="compositionally biased region" description="Basic and acidic residues" evidence="10">
    <location>
        <begin position="1"/>
        <end position="12"/>
    </location>
</feature>
<evidence type="ECO:0000256" key="9">
    <source>
        <dbReference type="ARBA" id="ARBA00023136"/>
    </source>
</evidence>
<keyword evidence="7" id="KW-0653">Protein transport</keyword>
<dbReference type="PROSITE" id="PS52015">
    <property type="entry name" value="TONB_CTD"/>
    <property type="match status" value="1"/>
</dbReference>
<feature type="transmembrane region" description="Helical" evidence="11">
    <location>
        <begin position="28"/>
        <end position="49"/>
    </location>
</feature>
<keyword evidence="6 11" id="KW-0812">Transmembrane</keyword>